<sequence>MTLLLFKPTKKSCDNGTKRTLKNKLRELVYPVQKLQSPHTRYHAR</sequence>
<dbReference type="Proteomes" id="UP000238916">
    <property type="component" value="Unassembled WGS sequence"/>
</dbReference>
<evidence type="ECO:0000313" key="1">
    <source>
        <dbReference type="EMBL" id="SPF41256.1"/>
    </source>
</evidence>
<name>A0A2U3KNM3_9FIRM</name>
<dbReference type="EMBL" id="OMOF01000165">
    <property type="protein sequence ID" value="SPF41256.1"/>
    <property type="molecule type" value="Genomic_DNA"/>
</dbReference>
<accession>A0A2U3KNM3</accession>
<dbReference type="AlphaFoldDB" id="A0A2U3KNM3"/>
<organism evidence="1 2">
    <name type="scientific">Candidatus Desulfosporosinus infrequens</name>
    <dbReference type="NCBI Taxonomy" id="2043169"/>
    <lineage>
        <taxon>Bacteria</taxon>
        <taxon>Bacillati</taxon>
        <taxon>Bacillota</taxon>
        <taxon>Clostridia</taxon>
        <taxon>Eubacteriales</taxon>
        <taxon>Desulfitobacteriaceae</taxon>
        <taxon>Desulfosporosinus</taxon>
    </lineage>
</organism>
<proteinExistence type="predicted"/>
<gene>
    <name evidence="1" type="ORF">SBF1_2470014</name>
</gene>
<evidence type="ECO:0000313" key="2">
    <source>
        <dbReference type="Proteomes" id="UP000238916"/>
    </source>
</evidence>
<reference evidence="2" key="1">
    <citation type="submission" date="2018-02" db="EMBL/GenBank/DDBJ databases">
        <authorList>
            <person name="Hausmann B."/>
        </authorList>
    </citation>
    <scope>NUCLEOTIDE SEQUENCE [LARGE SCALE GENOMIC DNA]</scope>
    <source>
        <strain evidence="2">Peat soil MAG SbF1</strain>
    </source>
</reference>
<protein>
    <submittedName>
        <fullName evidence="1">Uncharacterized protein</fullName>
    </submittedName>
</protein>